<keyword evidence="7" id="KW-0443">Lipid metabolism</keyword>
<keyword evidence="9" id="KW-0594">Phospholipid biosynthesis</keyword>
<dbReference type="InterPro" id="IPR048254">
    <property type="entry name" value="CDP_ALCOHOL_P_TRANSF_CS"/>
</dbReference>
<evidence type="ECO:0000256" key="10">
    <source>
        <dbReference type="ARBA" id="ARBA00023264"/>
    </source>
</evidence>
<dbReference type="PROSITE" id="PS00379">
    <property type="entry name" value="CDP_ALCOHOL_P_TRANSF"/>
    <property type="match status" value="1"/>
</dbReference>
<dbReference type="Gene3D" id="1.20.120.1760">
    <property type="match status" value="1"/>
</dbReference>
<organism evidence="15 16">
    <name type="scientific">Microbacterium aurum</name>
    <dbReference type="NCBI Taxonomy" id="36805"/>
    <lineage>
        <taxon>Bacteria</taxon>
        <taxon>Bacillati</taxon>
        <taxon>Actinomycetota</taxon>
        <taxon>Actinomycetes</taxon>
        <taxon>Micrococcales</taxon>
        <taxon>Microbacteriaceae</taxon>
        <taxon>Microbacterium</taxon>
    </lineage>
</organism>
<dbReference type="KEGG" id="maur:BOH66_11790"/>
<feature type="compositionally biased region" description="Low complexity" evidence="13">
    <location>
        <begin position="184"/>
        <end position="193"/>
    </location>
</feature>
<dbReference type="STRING" id="36805.BOH66_11790"/>
<evidence type="ECO:0000313" key="15">
    <source>
        <dbReference type="EMBL" id="APZ34851.1"/>
    </source>
</evidence>
<keyword evidence="16" id="KW-1185">Reference proteome</keyword>
<evidence type="ECO:0000256" key="12">
    <source>
        <dbReference type="RuleBase" id="RU003750"/>
    </source>
</evidence>
<comment type="similarity">
    <text evidence="2 12">Belongs to the CDP-alcohol phosphatidyltransferase class-I family.</text>
</comment>
<evidence type="ECO:0000256" key="2">
    <source>
        <dbReference type="ARBA" id="ARBA00010441"/>
    </source>
</evidence>
<dbReference type="GO" id="GO:0016020">
    <property type="term" value="C:membrane"/>
    <property type="evidence" value="ECO:0007669"/>
    <property type="project" value="UniProtKB-SubCell"/>
</dbReference>
<dbReference type="EMBL" id="CP018762">
    <property type="protein sequence ID" value="APZ34851.1"/>
    <property type="molecule type" value="Genomic_DNA"/>
</dbReference>
<feature type="transmembrane region" description="Helical" evidence="14">
    <location>
        <begin position="132"/>
        <end position="153"/>
    </location>
</feature>
<keyword evidence="10" id="KW-1208">Phospholipid metabolism</keyword>
<evidence type="ECO:0000256" key="13">
    <source>
        <dbReference type="SAM" id="MobiDB-lite"/>
    </source>
</evidence>
<dbReference type="Proteomes" id="UP000187185">
    <property type="component" value="Chromosome"/>
</dbReference>
<evidence type="ECO:0000256" key="4">
    <source>
        <dbReference type="ARBA" id="ARBA00022679"/>
    </source>
</evidence>
<evidence type="ECO:0000256" key="1">
    <source>
        <dbReference type="ARBA" id="ARBA00004141"/>
    </source>
</evidence>
<evidence type="ECO:0000256" key="9">
    <source>
        <dbReference type="ARBA" id="ARBA00023209"/>
    </source>
</evidence>
<feature type="transmembrane region" description="Helical" evidence="14">
    <location>
        <begin position="7"/>
        <end position="26"/>
    </location>
</feature>
<dbReference type="UniPathway" id="UPA00085"/>
<keyword evidence="4 12" id="KW-0808">Transferase</keyword>
<feature type="region of interest" description="Disordered" evidence="13">
    <location>
        <begin position="184"/>
        <end position="205"/>
    </location>
</feature>
<evidence type="ECO:0000256" key="8">
    <source>
        <dbReference type="ARBA" id="ARBA00023136"/>
    </source>
</evidence>
<evidence type="ECO:0000256" key="11">
    <source>
        <dbReference type="NCBIfam" id="TIGR00560"/>
    </source>
</evidence>
<reference evidence="15 16" key="1">
    <citation type="submission" date="2016-12" db="EMBL/GenBank/DDBJ databases">
        <title>Complete genome sequence of Microbacterium aurum KACC 15219.</title>
        <authorList>
            <person name="Jung Y."/>
            <person name="Shin J.-H."/>
            <person name="Lee Y.-J."/>
            <person name="Yi H."/>
            <person name="Bahn Y.-S."/>
            <person name="Kim J.F."/>
            <person name="Lee D.-W."/>
        </authorList>
    </citation>
    <scope>NUCLEOTIDE SEQUENCE [LARGE SCALE GENOMIC DNA]</scope>
    <source>
        <strain evidence="15 16">KACC 15219</strain>
    </source>
</reference>
<dbReference type="InterPro" id="IPR000462">
    <property type="entry name" value="CDP-OH_P_trans"/>
</dbReference>
<proteinExistence type="inferred from homology"/>
<accession>A0A1P8U9R2</accession>
<dbReference type="RefSeq" id="WP_076691239.1">
    <property type="nucleotide sequence ID" value="NZ_CP018762.1"/>
</dbReference>
<feature type="transmembrane region" description="Helical" evidence="14">
    <location>
        <begin position="159"/>
        <end position="177"/>
    </location>
</feature>
<evidence type="ECO:0000256" key="3">
    <source>
        <dbReference type="ARBA" id="ARBA00022516"/>
    </source>
</evidence>
<dbReference type="PANTHER" id="PTHR14269:SF52">
    <property type="entry name" value="PHOSPHATIDYLGLYCEROPHOSPHATE SYNTHASE-RELATED"/>
    <property type="match status" value="1"/>
</dbReference>
<dbReference type="NCBIfam" id="TIGR00560">
    <property type="entry name" value="pgsA"/>
    <property type="match status" value="1"/>
</dbReference>
<keyword evidence="6 14" id="KW-1133">Transmembrane helix</keyword>
<evidence type="ECO:0000256" key="6">
    <source>
        <dbReference type="ARBA" id="ARBA00022989"/>
    </source>
</evidence>
<dbReference type="PANTHER" id="PTHR14269">
    <property type="entry name" value="CDP-DIACYLGLYCEROL--GLYCEROL-3-PHOSPHATE 3-PHOSPHATIDYLTRANSFERASE-RELATED"/>
    <property type="match status" value="1"/>
</dbReference>
<dbReference type="InterPro" id="IPR004570">
    <property type="entry name" value="Phosphatidylglycerol_P_synth"/>
</dbReference>
<dbReference type="GO" id="GO:0008444">
    <property type="term" value="F:CDP-diacylglycerol-glycerol-3-phosphate 3-phosphatidyltransferase activity"/>
    <property type="evidence" value="ECO:0007669"/>
    <property type="project" value="UniProtKB-UniRule"/>
</dbReference>
<keyword evidence="5 14" id="KW-0812">Transmembrane</keyword>
<feature type="transmembrane region" description="Helical" evidence="14">
    <location>
        <begin position="78"/>
        <end position="102"/>
    </location>
</feature>
<protein>
    <recommendedName>
        <fullName evidence="11">CDP-diacylglycerol--glycerol-3-phosphate 3-phosphatidyltransferase</fullName>
        <ecNumber evidence="11">2.7.8.5</ecNumber>
    </recommendedName>
</protein>
<dbReference type="AlphaFoldDB" id="A0A1P8U9R2"/>
<dbReference type="GO" id="GO:0046474">
    <property type="term" value="P:glycerophospholipid biosynthetic process"/>
    <property type="evidence" value="ECO:0007669"/>
    <property type="project" value="TreeGrafter"/>
</dbReference>
<dbReference type="OrthoDB" id="9796672at2"/>
<comment type="subcellular location">
    <subcellularLocation>
        <location evidence="1">Membrane</location>
        <topology evidence="1">Multi-pass membrane protein</topology>
    </subcellularLocation>
</comment>
<gene>
    <name evidence="15" type="ORF">BOH66_11790</name>
</gene>
<sequence length="205" mass="21950">MTIPRQLPNAITIVRILCAPVFLWMLLADAGDDGPLRWWAAALFIVAIATDGIDGYLARKHDIVTDLGKLLDPIADKVLTGFAFIGLSILGELPVWVVAVVLVREIGITVHRLVVASNHVVAAAWMGKLKTVAQAVALSLALLPLWTVVGEWIHVVNTVTMWIAVVLTIASGIDYVVTEVRGSRASRPSRGPRPSQPKDAGGSPS</sequence>
<dbReference type="Pfam" id="PF01066">
    <property type="entry name" value="CDP-OH_P_transf"/>
    <property type="match status" value="1"/>
</dbReference>
<keyword evidence="8 14" id="KW-0472">Membrane</keyword>
<name>A0A1P8U9R2_9MICO</name>
<evidence type="ECO:0000313" key="16">
    <source>
        <dbReference type="Proteomes" id="UP000187185"/>
    </source>
</evidence>
<dbReference type="InterPro" id="IPR050324">
    <property type="entry name" value="CDP-alcohol_PTase-I"/>
</dbReference>
<dbReference type="InterPro" id="IPR043130">
    <property type="entry name" value="CDP-OH_PTrfase_TM_dom"/>
</dbReference>
<evidence type="ECO:0000256" key="5">
    <source>
        <dbReference type="ARBA" id="ARBA00022692"/>
    </source>
</evidence>
<evidence type="ECO:0000256" key="14">
    <source>
        <dbReference type="SAM" id="Phobius"/>
    </source>
</evidence>
<dbReference type="PIRSF" id="PIRSF000847">
    <property type="entry name" value="Phos_ph_gly_syn"/>
    <property type="match status" value="1"/>
</dbReference>
<dbReference type="EC" id="2.7.8.5" evidence="11"/>
<evidence type="ECO:0000256" key="7">
    <source>
        <dbReference type="ARBA" id="ARBA00023098"/>
    </source>
</evidence>
<feature type="transmembrane region" description="Helical" evidence="14">
    <location>
        <begin position="38"/>
        <end position="57"/>
    </location>
</feature>
<keyword evidence="3" id="KW-0444">Lipid biosynthesis</keyword>